<reference evidence="1" key="2">
    <citation type="submission" date="2017-01" db="EMBL/GenBank/DDBJ databases">
        <authorList>
            <person name="Mah S.A."/>
            <person name="Swanson W.J."/>
            <person name="Moy G.W."/>
            <person name="Vacquier V.D."/>
        </authorList>
    </citation>
    <scope>NUCLEOTIDE SEQUENCE [LARGE SCALE GENOMIC DNA]</scope>
    <source>
        <strain evidence="1">ID-206-W2</strain>
    </source>
</reference>
<dbReference type="EMBL" id="LSSM01003582">
    <property type="protein sequence ID" value="OMJ17446.1"/>
    <property type="molecule type" value="Genomic_DNA"/>
</dbReference>
<dbReference type="Proteomes" id="UP000187429">
    <property type="component" value="Unassembled WGS sequence"/>
</dbReference>
<evidence type="ECO:0000313" key="2">
    <source>
        <dbReference type="EMBL" id="OMJ17446.1"/>
    </source>
</evidence>
<organism evidence="1 3">
    <name type="scientific">Smittium culicis</name>
    <dbReference type="NCBI Taxonomy" id="133412"/>
    <lineage>
        <taxon>Eukaryota</taxon>
        <taxon>Fungi</taxon>
        <taxon>Fungi incertae sedis</taxon>
        <taxon>Zoopagomycota</taxon>
        <taxon>Kickxellomycotina</taxon>
        <taxon>Harpellomycetes</taxon>
        <taxon>Harpellales</taxon>
        <taxon>Legeriomycetaceae</taxon>
        <taxon>Smittium</taxon>
    </lineage>
</organism>
<name>A0A1R1XN59_9FUNG</name>
<gene>
    <name evidence="2" type="ORF">AYI69_g7433</name>
    <name evidence="1" type="ORF">AYI69_g7978</name>
</gene>
<keyword evidence="3" id="KW-1185">Reference proteome</keyword>
<evidence type="ECO:0000313" key="1">
    <source>
        <dbReference type="EMBL" id="OMJ16054.1"/>
    </source>
</evidence>
<evidence type="ECO:0000313" key="3">
    <source>
        <dbReference type="Proteomes" id="UP000187429"/>
    </source>
</evidence>
<sequence length="141" mass="16339">MKRKRNKLSITSESPCKSIPFLAIGQQQAPNPRNAAVPLLCTCSIHQSPAIFAAQNPTLSPCSAAAFGHTNEVPESARIQPVNRLHNRKYQHRHYQVVRLRPDRVRRRLVRVVERANDNVQQLFHKRHQHTRRIARECCRR</sequence>
<dbReference type="EMBL" id="LSSM01004027">
    <property type="protein sequence ID" value="OMJ16054.1"/>
    <property type="molecule type" value="Genomic_DNA"/>
</dbReference>
<proteinExistence type="predicted"/>
<reference evidence="3" key="1">
    <citation type="submission" date="2017-01" db="EMBL/GenBank/DDBJ databases">
        <authorList>
            <person name="Wang Y."/>
            <person name="White M."/>
            <person name="Kvist S."/>
            <person name="Moncalvo J.-M."/>
        </authorList>
    </citation>
    <scope>NUCLEOTIDE SEQUENCE [LARGE SCALE GENOMIC DNA]</scope>
    <source>
        <strain evidence="3">ID-206-W2</strain>
    </source>
</reference>
<accession>A0A1R1XN59</accession>
<dbReference type="AlphaFoldDB" id="A0A1R1XN59"/>
<comment type="caution">
    <text evidence="1">The sequence shown here is derived from an EMBL/GenBank/DDBJ whole genome shotgun (WGS) entry which is preliminary data.</text>
</comment>
<protein>
    <submittedName>
        <fullName evidence="1">Uncharacterized protein</fullName>
    </submittedName>
</protein>